<dbReference type="EMBL" id="BOPD01000061">
    <property type="protein sequence ID" value="GIJ36664.1"/>
    <property type="molecule type" value="Genomic_DNA"/>
</dbReference>
<dbReference type="PROSITE" id="PS01227">
    <property type="entry name" value="UPF0012"/>
    <property type="match status" value="1"/>
</dbReference>
<dbReference type="AlphaFoldDB" id="A0A9W5XMZ2"/>
<name>A0A9W5XMZ2_9ACTN</name>
<evidence type="ECO:0000256" key="2">
    <source>
        <dbReference type="ARBA" id="ARBA00022801"/>
    </source>
</evidence>
<reference evidence="5" key="1">
    <citation type="submission" date="2021-01" db="EMBL/GenBank/DDBJ databases">
        <title>Whole genome shotgun sequence of Verrucosispora sediminis NBRC 107745.</title>
        <authorList>
            <person name="Komaki H."/>
            <person name="Tamura T."/>
        </authorList>
    </citation>
    <scope>NUCLEOTIDE SEQUENCE</scope>
    <source>
        <strain evidence="5">NBRC 107745</strain>
    </source>
</reference>
<dbReference type="Pfam" id="PF00795">
    <property type="entry name" value="CN_hydrolase"/>
    <property type="match status" value="1"/>
</dbReference>
<dbReference type="GO" id="GO:0016811">
    <property type="term" value="F:hydrolase activity, acting on carbon-nitrogen (but not peptide) bonds, in linear amides"/>
    <property type="evidence" value="ECO:0007669"/>
    <property type="project" value="InterPro"/>
</dbReference>
<evidence type="ECO:0000256" key="3">
    <source>
        <dbReference type="SAM" id="MobiDB-lite"/>
    </source>
</evidence>
<evidence type="ECO:0000259" key="4">
    <source>
        <dbReference type="PROSITE" id="PS50263"/>
    </source>
</evidence>
<proteinExistence type="inferred from homology"/>
<protein>
    <submittedName>
        <fullName evidence="5">Hydrolase</fullName>
    </submittedName>
</protein>
<dbReference type="PANTHER" id="PTHR23088">
    <property type="entry name" value="NITRILASE-RELATED"/>
    <property type="match status" value="1"/>
</dbReference>
<feature type="domain" description="CN hydrolase" evidence="4">
    <location>
        <begin position="57"/>
        <end position="303"/>
    </location>
</feature>
<dbReference type="InterPro" id="IPR001110">
    <property type="entry name" value="UPF0012_CS"/>
</dbReference>
<dbReference type="InterPro" id="IPR036526">
    <property type="entry name" value="C-N_Hydrolase_sf"/>
</dbReference>
<dbReference type="Proteomes" id="UP000607311">
    <property type="component" value="Unassembled WGS sequence"/>
</dbReference>
<feature type="region of interest" description="Disordered" evidence="3">
    <location>
        <begin position="1"/>
        <end position="21"/>
    </location>
</feature>
<gene>
    <name evidence="5" type="ORF">Vse01_58120</name>
</gene>
<sequence length="321" mass="34363">MPGASARRSPPELDRWLGLPDASGGETRAAATAVLLDEFPATAHCGWPPSTRTLAAMRVAVCQLNSRDDREANLAAAETLIERAAGAGADLVLLPEYVDYLGPGAGMPAPESAAGRVGGFFAAAARRLGIWLIAGSFHEAGPDPDRTWNTTLVFDRSGTLAASYRKIHLYDVEIPGRVSYRESATVAPGEQPVVVDVEGLRVGLSICYDLRFPELYRQLATVGAAHLLVVPAAFMMHTGRDHWEVLLRARAIENQCFVAAAGQTGDHEPGRTCYGRSMVIDPWGTVLSQVPDGPGLAVTDIDLSCLDRIRAELPSLANRRL</sequence>
<dbReference type="Gene3D" id="3.60.110.10">
    <property type="entry name" value="Carbon-nitrogen hydrolase"/>
    <property type="match status" value="1"/>
</dbReference>
<comment type="similarity">
    <text evidence="1">Belongs to the carbon-nitrogen hydrolase superfamily. NIT1/NIT2 family.</text>
</comment>
<keyword evidence="2 5" id="KW-0378">Hydrolase</keyword>
<dbReference type="InterPro" id="IPR045254">
    <property type="entry name" value="Nit1/2_C-N_Hydrolase"/>
</dbReference>
<organism evidence="5 6">
    <name type="scientific">Micromonospora sediminimaris</name>
    <dbReference type="NCBI Taxonomy" id="547162"/>
    <lineage>
        <taxon>Bacteria</taxon>
        <taxon>Bacillati</taxon>
        <taxon>Actinomycetota</taxon>
        <taxon>Actinomycetes</taxon>
        <taxon>Micromonosporales</taxon>
        <taxon>Micromonosporaceae</taxon>
        <taxon>Micromonospora</taxon>
    </lineage>
</organism>
<dbReference type="PROSITE" id="PS50263">
    <property type="entry name" value="CN_HYDROLASE"/>
    <property type="match status" value="1"/>
</dbReference>
<evidence type="ECO:0000256" key="1">
    <source>
        <dbReference type="ARBA" id="ARBA00010613"/>
    </source>
</evidence>
<dbReference type="InterPro" id="IPR003010">
    <property type="entry name" value="C-N_Hydrolase"/>
</dbReference>
<evidence type="ECO:0000313" key="5">
    <source>
        <dbReference type="EMBL" id="GIJ36664.1"/>
    </source>
</evidence>
<dbReference type="SUPFAM" id="SSF56317">
    <property type="entry name" value="Carbon-nitrogen hydrolase"/>
    <property type="match status" value="1"/>
</dbReference>
<evidence type="ECO:0000313" key="6">
    <source>
        <dbReference type="Proteomes" id="UP000607311"/>
    </source>
</evidence>
<dbReference type="PANTHER" id="PTHR23088:SF27">
    <property type="entry name" value="DEAMINATED GLUTATHIONE AMIDASE"/>
    <property type="match status" value="1"/>
</dbReference>
<keyword evidence="6" id="KW-1185">Reference proteome</keyword>
<dbReference type="CDD" id="cd07572">
    <property type="entry name" value="nit"/>
    <property type="match status" value="1"/>
</dbReference>
<accession>A0A9W5XMZ2</accession>
<comment type="caution">
    <text evidence="5">The sequence shown here is derived from an EMBL/GenBank/DDBJ whole genome shotgun (WGS) entry which is preliminary data.</text>
</comment>